<proteinExistence type="inferred from homology"/>
<evidence type="ECO:0000256" key="5">
    <source>
        <dbReference type="ARBA" id="ARBA00022741"/>
    </source>
</evidence>
<comment type="subunit">
    <text evidence="10">Monomer. Associates with 30S ribosomal subunit, binds 16S rRNA.</text>
</comment>
<dbReference type="NCBIfam" id="TIGR00157">
    <property type="entry name" value="ribosome small subunit-dependent GTPase A"/>
    <property type="match status" value="1"/>
</dbReference>
<evidence type="ECO:0000259" key="12">
    <source>
        <dbReference type="PROSITE" id="PS51721"/>
    </source>
</evidence>
<feature type="binding site" evidence="10">
    <location>
        <begin position="111"/>
        <end position="114"/>
    </location>
    <ligand>
        <name>GTP</name>
        <dbReference type="ChEBI" id="CHEBI:37565"/>
    </ligand>
</feature>
<feature type="domain" description="EngC GTPase" evidence="11">
    <location>
        <begin position="71"/>
        <end position="217"/>
    </location>
</feature>
<dbReference type="InterPro" id="IPR004881">
    <property type="entry name" value="Ribosome_biogen_GTPase_RsgA"/>
</dbReference>
<comment type="cofactor">
    <cofactor evidence="10">
        <name>Zn(2+)</name>
        <dbReference type="ChEBI" id="CHEBI:29105"/>
    </cofactor>
    <text evidence="10">Binds 1 zinc ion per subunit.</text>
</comment>
<evidence type="ECO:0000256" key="10">
    <source>
        <dbReference type="HAMAP-Rule" id="MF_01820"/>
    </source>
</evidence>
<feature type="binding site" evidence="10">
    <location>
        <position position="243"/>
    </location>
    <ligand>
        <name>Zn(2+)</name>
        <dbReference type="ChEBI" id="CHEBI:29105"/>
    </ligand>
</feature>
<dbReference type="Pfam" id="PF03193">
    <property type="entry name" value="RsgA_GTPase"/>
    <property type="match status" value="1"/>
</dbReference>
<comment type="caution">
    <text evidence="13">The sequence shown here is derived from an EMBL/GenBank/DDBJ whole genome shotgun (WGS) entry which is preliminary data.</text>
</comment>
<comment type="function">
    <text evidence="10">One of several proteins that assist in the late maturation steps of the functional core of the 30S ribosomal subunit. Helps release RbfA from mature subunits. May play a role in the assembly of ribosomal proteins into the subunit. Circularly permuted GTPase that catalyzes slow GTP hydrolysis, GTPase activity is stimulated by the 30S ribosomal subunit.</text>
</comment>
<dbReference type="Gene3D" id="2.40.50.140">
    <property type="entry name" value="Nucleic acid-binding proteins"/>
    <property type="match status" value="1"/>
</dbReference>
<feature type="binding site" evidence="10">
    <location>
        <position position="256"/>
    </location>
    <ligand>
        <name>Zn(2+)</name>
        <dbReference type="ChEBI" id="CHEBI:29105"/>
    </ligand>
</feature>
<evidence type="ECO:0000313" key="13">
    <source>
        <dbReference type="EMBL" id="MDQ0478998.1"/>
    </source>
</evidence>
<keyword evidence="9 10" id="KW-0342">GTP-binding</keyword>
<sequence>MEGIIVKGVGGLYTVKVEDKYYSCKARGKFRFNKYTPMVGDRVEIKLEKNDSAVIEKIYDRTSELIRPFVSNITQAFVVFTLKNPDINLDLLNRFLVLCEYNSLKINLCLNKMDLVDKEEYSEIFNMLESTGYDILYLNAKNGVGIEKIKEKLKNNISVFCGPSGVGKSTILNGIIGKEHMETGEISEKLKRGKHTTRHAELIDFEGGFLVDTPGFSSISTDFIEKEELKECFPEFNEFMGECKFSNCMHFKEPGCVIKEKVDQGKIHKYRYEFYIRLLQELQNLRRY</sequence>
<evidence type="ECO:0000256" key="4">
    <source>
        <dbReference type="ARBA" id="ARBA00022730"/>
    </source>
</evidence>
<gene>
    <name evidence="10" type="primary">rsgA</name>
    <name evidence="13" type="ORF">QOZ93_000726</name>
</gene>
<keyword evidence="4 10" id="KW-0699">rRNA-binding</keyword>
<dbReference type="CDD" id="cd04466">
    <property type="entry name" value="S1_YloQ_GTPase"/>
    <property type="match status" value="1"/>
</dbReference>
<dbReference type="HAMAP" id="MF_01820">
    <property type="entry name" value="GTPase_RsgA"/>
    <property type="match status" value="1"/>
</dbReference>
<keyword evidence="5 10" id="KW-0547">Nucleotide-binding</keyword>
<dbReference type="RefSeq" id="WP_111942764.1">
    <property type="nucleotide sequence ID" value="NZ_BAAACJ010000041.1"/>
</dbReference>
<protein>
    <recommendedName>
        <fullName evidence="10">Small ribosomal subunit biogenesis GTPase RsgA</fullName>
        <ecNumber evidence="10">3.6.1.-</ecNumber>
    </recommendedName>
</protein>
<feature type="binding site" evidence="10">
    <location>
        <begin position="162"/>
        <end position="170"/>
    </location>
    <ligand>
        <name>GTP</name>
        <dbReference type="ChEBI" id="CHEBI:37565"/>
    </ligand>
</feature>
<dbReference type="InterPro" id="IPR012340">
    <property type="entry name" value="NA-bd_OB-fold"/>
</dbReference>
<feature type="binding site" evidence="10">
    <location>
        <position position="250"/>
    </location>
    <ligand>
        <name>Zn(2+)</name>
        <dbReference type="ChEBI" id="CHEBI:29105"/>
    </ligand>
</feature>
<evidence type="ECO:0000256" key="3">
    <source>
        <dbReference type="ARBA" id="ARBA00022723"/>
    </source>
</evidence>
<keyword evidence="8 10" id="KW-0694">RNA-binding</keyword>
<dbReference type="CDD" id="cd01854">
    <property type="entry name" value="YjeQ_EngC"/>
    <property type="match status" value="1"/>
</dbReference>
<feature type="binding site" evidence="10">
    <location>
        <position position="248"/>
    </location>
    <ligand>
        <name>Zn(2+)</name>
        <dbReference type="ChEBI" id="CHEBI:29105"/>
    </ligand>
</feature>
<comment type="similarity">
    <text evidence="10">Belongs to the TRAFAC class YlqF/YawG GTPase family. RsgA subfamily.</text>
</comment>
<evidence type="ECO:0000256" key="7">
    <source>
        <dbReference type="ARBA" id="ARBA00022833"/>
    </source>
</evidence>
<name>A0ABU0JPJ1_HATLI</name>
<dbReference type="InterPro" id="IPR027417">
    <property type="entry name" value="P-loop_NTPase"/>
</dbReference>
<evidence type="ECO:0000313" key="14">
    <source>
        <dbReference type="Proteomes" id="UP001224418"/>
    </source>
</evidence>
<keyword evidence="3 10" id="KW-0479">Metal-binding</keyword>
<dbReference type="Pfam" id="PF16745">
    <property type="entry name" value="RsgA_N"/>
    <property type="match status" value="1"/>
</dbReference>
<evidence type="ECO:0000256" key="6">
    <source>
        <dbReference type="ARBA" id="ARBA00022801"/>
    </source>
</evidence>
<evidence type="ECO:0000256" key="9">
    <source>
        <dbReference type="ARBA" id="ARBA00023134"/>
    </source>
</evidence>
<dbReference type="InterPro" id="IPR010914">
    <property type="entry name" value="RsgA_GTPase_dom"/>
</dbReference>
<evidence type="ECO:0000259" key="11">
    <source>
        <dbReference type="PROSITE" id="PS50936"/>
    </source>
</evidence>
<evidence type="ECO:0000256" key="1">
    <source>
        <dbReference type="ARBA" id="ARBA00022490"/>
    </source>
</evidence>
<dbReference type="PROSITE" id="PS50936">
    <property type="entry name" value="ENGC_GTPASE"/>
    <property type="match status" value="1"/>
</dbReference>
<accession>A0ABU0JPJ1</accession>
<dbReference type="Gene3D" id="3.40.50.300">
    <property type="entry name" value="P-loop containing nucleotide triphosphate hydrolases"/>
    <property type="match status" value="1"/>
</dbReference>
<dbReference type="EC" id="3.6.1.-" evidence="10"/>
<organism evidence="13 14">
    <name type="scientific">Hathewaya limosa</name>
    <name type="common">Clostridium limosum</name>
    <dbReference type="NCBI Taxonomy" id="1536"/>
    <lineage>
        <taxon>Bacteria</taxon>
        <taxon>Bacillati</taxon>
        <taxon>Bacillota</taxon>
        <taxon>Clostridia</taxon>
        <taxon>Eubacteriales</taxon>
        <taxon>Clostridiaceae</taxon>
        <taxon>Hathewaya</taxon>
    </lineage>
</organism>
<dbReference type="EMBL" id="JAUSWN010000004">
    <property type="protein sequence ID" value="MDQ0478998.1"/>
    <property type="molecule type" value="Genomic_DNA"/>
</dbReference>
<dbReference type="InterPro" id="IPR030378">
    <property type="entry name" value="G_CP_dom"/>
</dbReference>
<feature type="domain" description="CP-type G" evidence="12">
    <location>
        <begin position="62"/>
        <end position="219"/>
    </location>
</feature>
<dbReference type="Gene3D" id="1.10.40.50">
    <property type="entry name" value="Probable gtpase engc, domain 3"/>
    <property type="match status" value="1"/>
</dbReference>
<comment type="subcellular location">
    <subcellularLocation>
        <location evidence="10">Cytoplasm</location>
    </subcellularLocation>
</comment>
<dbReference type="PANTHER" id="PTHR32120:SF11">
    <property type="entry name" value="SMALL RIBOSOMAL SUBUNIT BIOGENESIS GTPASE RSGA 1, MITOCHONDRIAL-RELATED"/>
    <property type="match status" value="1"/>
</dbReference>
<dbReference type="InterPro" id="IPR031944">
    <property type="entry name" value="RsgA_N"/>
</dbReference>
<dbReference type="PANTHER" id="PTHR32120">
    <property type="entry name" value="SMALL RIBOSOMAL SUBUNIT BIOGENESIS GTPASE RSGA"/>
    <property type="match status" value="1"/>
</dbReference>
<keyword evidence="7 10" id="KW-0862">Zinc</keyword>
<dbReference type="SUPFAM" id="SSF52540">
    <property type="entry name" value="P-loop containing nucleoside triphosphate hydrolases"/>
    <property type="match status" value="1"/>
</dbReference>
<keyword evidence="6 10" id="KW-0378">Hydrolase</keyword>
<evidence type="ECO:0000256" key="8">
    <source>
        <dbReference type="ARBA" id="ARBA00022884"/>
    </source>
</evidence>
<keyword evidence="1 10" id="KW-0963">Cytoplasm</keyword>
<evidence type="ECO:0000256" key="2">
    <source>
        <dbReference type="ARBA" id="ARBA00022517"/>
    </source>
</evidence>
<reference evidence="13 14" key="1">
    <citation type="submission" date="2023-07" db="EMBL/GenBank/DDBJ databases">
        <title>Genomic Encyclopedia of Type Strains, Phase IV (KMG-IV): sequencing the most valuable type-strain genomes for metagenomic binning, comparative biology and taxonomic classification.</title>
        <authorList>
            <person name="Goeker M."/>
        </authorList>
    </citation>
    <scope>NUCLEOTIDE SEQUENCE [LARGE SCALE GENOMIC DNA]</scope>
    <source>
        <strain evidence="13 14">DSM 1400</strain>
    </source>
</reference>
<dbReference type="GO" id="GO:0016787">
    <property type="term" value="F:hydrolase activity"/>
    <property type="evidence" value="ECO:0007669"/>
    <property type="project" value="UniProtKB-KW"/>
</dbReference>
<keyword evidence="2 10" id="KW-0690">Ribosome biogenesis</keyword>
<dbReference type="Proteomes" id="UP001224418">
    <property type="component" value="Unassembled WGS sequence"/>
</dbReference>
<dbReference type="PROSITE" id="PS51721">
    <property type="entry name" value="G_CP"/>
    <property type="match status" value="1"/>
</dbReference>
<dbReference type="SUPFAM" id="SSF50249">
    <property type="entry name" value="Nucleic acid-binding proteins"/>
    <property type="match status" value="1"/>
</dbReference>
<keyword evidence="14" id="KW-1185">Reference proteome</keyword>